<organism evidence="1 2">
    <name type="scientific">Irpex rosettiformis</name>
    <dbReference type="NCBI Taxonomy" id="378272"/>
    <lineage>
        <taxon>Eukaryota</taxon>
        <taxon>Fungi</taxon>
        <taxon>Dikarya</taxon>
        <taxon>Basidiomycota</taxon>
        <taxon>Agaricomycotina</taxon>
        <taxon>Agaricomycetes</taxon>
        <taxon>Polyporales</taxon>
        <taxon>Irpicaceae</taxon>
        <taxon>Irpex</taxon>
    </lineage>
</organism>
<protein>
    <submittedName>
        <fullName evidence="1">Uncharacterized protein</fullName>
    </submittedName>
</protein>
<dbReference type="EMBL" id="MU274908">
    <property type="protein sequence ID" value="KAI0090324.1"/>
    <property type="molecule type" value="Genomic_DNA"/>
</dbReference>
<keyword evidence="2" id="KW-1185">Reference proteome</keyword>
<name>A0ACB8U878_9APHY</name>
<gene>
    <name evidence="1" type="ORF">BDY19DRAFT_766172</name>
</gene>
<proteinExistence type="predicted"/>
<evidence type="ECO:0000313" key="2">
    <source>
        <dbReference type="Proteomes" id="UP001055072"/>
    </source>
</evidence>
<comment type="caution">
    <text evidence="1">The sequence shown here is derived from an EMBL/GenBank/DDBJ whole genome shotgun (WGS) entry which is preliminary data.</text>
</comment>
<sequence>MSQAHSPYTPNSPQEYGGYQYRNVLPQPPSPRYNHPTSSPLQPSHYYDPQHQPNPAFNPAPQPYSPQQLPFNSSLPPHTPLARSPIAPPIQRSPMAVAIPPQGQLPPSSAYNAIMQGIESPASVPPMPQNFMFNQSPYQPSRRPLPTPNGIPNTATSSGVARPYTQPPLSRRPLPQPHASPSAPNTPFRHRPSASVVENNSASGISSRSVLSTVQEIVKY</sequence>
<reference evidence="1" key="1">
    <citation type="journal article" date="2021" name="Environ. Microbiol.">
        <title>Gene family expansions and transcriptome signatures uncover fungal adaptations to wood decay.</title>
        <authorList>
            <person name="Hage H."/>
            <person name="Miyauchi S."/>
            <person name="Viragh M."/>
            <person name="Drula E."/>
            <person name="Min B."/>
            <person name="Chaduli D."/>
            <person name="Navarro D."/>
            <person name="Favel A."/>
            <person name="Norest M."/>
            <person name="Lesage-Meessen L."/>
            <person name="Balint B."/>
            <person name="Merenyi Z."/>
            <person name="de Eugenio L."/>
            <person name="Morin E."/>
            <person name="Martinez A.T."/>
            <person name="Baldrian P."/>
            <person name="Stursova M."/>
            <person name="Martinez M.J."/>
            <person name="Novotny C."/>
            <person name="Magnuson J.K."/>
            <person name="Spatafora J.W."/>
            <person name="Maurice S."/>
            <person name="Pangilinan J."/>
            <person name="Andreopoulos W."/>
            <person name="LaButti K."/>
            <person name="Hundley H."/>
            <person name="Na H."/>
            <person name="Kuo A."/>
            <person name="Barry K."/>
            <person name="Lipzen A."/>
            <person name="Henrissat B."/>
            <person name="Riley R."/>
            <person name="Ahrendt S."/>
            <person name="Nagy L.G."/>
            <person name="Grigoriev I.V."/>
            <person name="Martin F."/>
            <person name="Rosso M.N."/>
        </authorList>
    </citation>
    <scope>NUCLEOTIDE SEQUENCE</scope>
    <source>
        <strain evidence="1">CBS 384.51</strain>
    </source>
</reference>
<accession>A0ACB8U878</accession>
<dbReference type="Proteomes" id="UP001055072">
    <property type="component" value="Unassembled WGS sequence"/>
</dbReference>
<evidence type="ECO:0000313" key="1">
    <source>
        <dbReference type="EMBL" id="KAI0090324.1"/>
    </source>
</evidence>